<name>A0AAD7C3S3_9AGAR</name>
<evidence type="ECO:0000313" key="6">
    <source>
        <dbReference type="Proteomes" id="UP001221142"/>
    </source>
</evidence>
<dbReference type="Gene3D" id="3.30.110.10">
    <property type="entry name" value="Translation initiation factor 3 (IF-3), C-terminal domain"/>
    <property type="match status" value="1"/>
</dbReference>
<keyword evidence="2" id="KW-0396">Initiation factor</keyword>
<accession>A0AAD7C3S3</accession>
<feature type="compositionally biased region" description="Low complexity" evidence="4">
    <location>
        <begin position="243"/>
        <end position="252"/>
    </location>
</feature>
<dbReference type="GO" id="GO:0043022">
    <property type="term" value="F:ribosome binding"/>
    <property type="evidence" value="ECO:0007669"/>
    <property type="project" value="TreeGrafter"/>
</dbReference>
<dbReference type="AlphaFoldDB" id="A0AAD7C3S3"/>
<comment type="caution">
    <text evidence="5">The sequence shown here is derived from an EMBL/GenBank/DDBJ whole genome shotgun (WGS) entry which is preliminary data.</text>
</comment>
<dbReference type="PANTHER" id="PTHR10938:SF0">
    <property type="entry name" value="TRANSLATION INITIATION FACTOR IF-3, MITOCHONDRIAL"/>
    <property type="match status" value="1"/>
</dbReference>
<keyword evidence="3" id="KW-0648">Protein biosynthesis</keyword>
<dbReference type="InterPro" id="IPR036787">
    <property type="entry name" value="T_IF-3_N_sf"/>
</dbReference>
<evidence type="ECO:0000256" key="4">
    <source>
        <dbReference type="SAM" id="MobiDB-lite"/>
    </source>
</evidence>
<evidence type="ECO:0000313" key="5">
    <source>
        <dbReference type="EMBL" id="KAJ7638394.1"/>
    </source>
</evidence>
<evidence type="ECO:0000256" key="3">
    <source>
        <dbReference type="ARBA" id="ARBA00022917"/>
    </source>
</evidence>
<comment type="similarity">
    <text evidence="1">Belongs to the IF-3 family.</text>
</comment>
<dbReference type="InterPro" id="IPR001288">
    <property type="entry name" value="Translation_initiation_fac_3"/>
</dbReference>
<dbReference type="EMBL" id="JARKIF010000005">
    <property type="protein sequence ID" value="KAJ7638394.1"/>
    <property type="molecule type" value="Genomic_DNA"/>
</dbReference>
<evidence type="ECO:0000256" key="2">
    <source>
        <dbReference type="ARBA" id="ARBA00022540"/>
    </source>
</evidence>
<dbReference type="InterPro" id="IPR036788">
    <property type="entry name" value="T_IF-3_C_sf"/>
</dbReference>
<protein>
    <recommendedName>
        <fullName evidence="7">Translation initiation factor 3 N-terminal domain-containing protein</fullName>
    </recommendedName>
</protein>
<dbReference type="GO" id="GO:0070124">
    <property type="term" value="P:mitochondrial translational initiation"/>
    <property type="evidence" value="ECO:0007669"/>
    <property type="project" value="TreeGrafter"/>
</dbReference>
<dbReference type="PANTHER" id="PTHR10938">
    <property type="entry name" value="TRANSLATION INITIATION FACTOR IF-3"/>
    <property type="match status" value="1"/>
</dbReference>
<evidence type="ECO:0008006" key="7">
    <source>
        <dbReference type="Google" id="ProtNLM"/>
    </source>
</evidence>
<gene>
    <name evidence="5" type="ORF">FB45DRAFT_1023189</name>
</gene>
<dbReference type="SUPFAM" id="SSF55200">
    <property type="entry name" value="Translation initiation factor IF3, C-terminal domain"/>
    <property type="match status" value="1"/>
</dbReference>
<reference evidence="5" key="1">
    <citation type="submission" date="2023-03" db="EMBL/GenBank/DDBJ databases">
        <title>Massive genome expansion in bonnet fungi (Mycena s.s.) driven by repeated elements and novel gene families across ecological guilds.</title>
        <authorList>
            <consortium name="Lawrence Berkeley National Laboratory"/>
            <person name="Harder C.B."/>
            <person name="Miyauchi S."/>
            <person name="Viragh M."/>
            <person name="Kuo A."/>
            <person name="Thoen E."/>
            <person name="Andreopoulos B."/>
            <person name="Lu D."/>
            <person name="Skrede I."/>
            <person name="Drula E."/>
            <person name="Henrissat B."/>
            <person name="Morin E."/>
            <person name="Kohler A."/>
            <person name="Barry K."/>
            <person name="LaButti K."/>
            <person name="Morin E."/>
            <person name="Salamov A."/>
            <person name="Lipzen A."/>
            <person name="Mereny Z."/>
            <person name="Hegedus B."/>
            <person name="Baldrian P."/>
            <person name="Stursova M."/>
            <person name="Weitz H."/>
            <person name="Taylor A."/>
            <person name="Grigoriev I.V."/>
            <person name="Nagy L.G."/>
            <person name="Martin F."/>
            <person name="Kauserud H."/>
        </authorList>
    </citation>
    <scope>NUCLEOTIDE SEQUENCE</scope>
    <source>
        <strain evidence="5">9284</strain>
    </source>
</reference>
<organism evidence="5 6">
    <name type="scientific">Roridomyces roridus</name>
    <dbReference type="NCBI Taxonomy" id="1738132"/>
    <lineage>
        <taxon>Eukaryota</taxon>
        <taxon>Fungi</taxon>
        <taxon>Dikarya</taxon>
        <taxon>Basidiomycota</taxon>
        <taxon>Agaricomycotina</taxon>
        <taxon>Agaricomycetes</taxon>
        <taxon>Agaricomycetidae</taxon>
        <taxon>Agaricales</taxon>
        <taxon>Marasmiineae</taxon>
        <taxon>Mycenaceae</taxon>
        <taxon>Roridomyces</taxon>
    </lineage>
</organism>
<keyword evidence="6" id="KW-1185">Reference proteome</keyword>
<evidence type="ECO:0000256" key="1">
    <source>
        <dbReference type="ARBA" id="ARBA00005439"/>
    </source>
</evidence>
<sequence length="274" mass="30768">MNTFAAFRFAARTILRPHRPNLPCLVFQTRFKSNRPTVKTNNRLRNKDIPFQEVHLADENGVLVKTSLRDLLERIDHRNQWVELVAQEPPVVKIIDKKARLALQKQAKEKAREVARKNMVKEVQLTWMSEAGDLQHKLTRARAYLEMGARVDIVFSPKPKVTNPPPHVQREKIGEIVETLADVSTEFKPVEWRRGMAIVSLKGTAAETIEGNQVDEQGTAAEAVAKAAEAEAVEAEAVEAEVDQPPVAEPAASKPKNFKDLSEFGNEGGQKIWD</sequence>
<dbReference type="GO" id="GO:0005739">
    <property type="term" value="C:mitochondrion"/>
    <property type="evidence" value="ECO:0007669"/>
    <property type="project" value="TreeGrafter"/>
</dbReference>
<dbReference type="Gene3D" id="3.10.20.80">
    <property type="entry name" value="Translation initiation factor 3 (IF-3), N-terminal domain"/>
    <property type="match status" value="1"/>
</dbReference>
<dbReference type="Proteomes" id="UP001221142">
    <property type="component" value="Unassembled WGS sequence"/>
</dbReference>
<dbReference type="GO" id="GO:0003743">
    <property type="term" value="F:translation initiation factor activity"/>
    <property type="evidence" value="ECO:0007669"/>
    <property type="project" value="UniProtKB-KW"/>
</dbReference>
<feature type="region of interest" description="Disordered" evidence="4">
    <location>
        <begin position="232"/>
        <end position="274"/>
    </location>
</feature>
<dbReference type="GO" id="GO:0032790">
    <property type="term" value="P:ribosome disassembly"/>
    <property type="evidence" value="ECO:0007669"/>
    <property type="project" value="TreeGrafter"/>
</dbReference>
<proteinExistence type="inferred from homology"/>
<feature type="compositionally biased region" description="Acidic residues" evidence="4">
    <location>
        <begin position="232"/>
        <end position="242"/>
    </location>
</feature>